<dbReference type="Gene3D" id="3.40.50.12780">
    <property type="entry name" value="N-terminal domain of ligase-like"/>
    <property type="match status" value="1"/>
</dbReference>
<keyword evidence="4" id="KW-1133">Transmembrane helix</keyword>
<feature type="domain" description="Carrier" evidence="5">
    <location>
        <begin position="441"/>
        <end position="523"/>
    </location>
</feature>
<dbReference type="PROSITE" id="PS00455">
    <property type="entry name" value="AMP_BINDING"/>
    <property type="match status" value="1"/>
</dbReference>
<dbReference type="PROSITE" id="PS50075">
    <property type="entry name" value="CARRIER"/>
    <property type="match status" value="1"/>
</dbReference>
<sequence>MVGERAARMQHLVRDKTDCKKFIVPDPPPPASLAIPDLEHFLEPGKTPAFRYEKTFDQARYEPLVVLHTSGSSGIPKPITVAHGSIATMDAYHLIPSRGDPKVLGPSFKGTRMLMTFPMFHMASFTLLVGLGVYYDIVGVLPPAGEPLSAILVDAILLQGDIQGAALPPSIIVDLYKRPESFERLCELDYVLYAGGPLPKEVGDALSSRTHLASTFGSTETAYPPLQAIDSADWEYVSYGPVFGSDFRPVGEGLYEQWLVRQGDLDLFQSIFVMYPDRQEFSTRDLYEKHPTKADLWRFRGRADDLIVFSNAEKFNPTDFETVLSMFPMVKSALVGGQGRFQPFLLIEPGEDLKTVQARREYGESVWLLVEKLNETSPTCGQIMKDFILLSEPGRPFPRAGKGTVQRKAAFRLYQKEIDNLYIRPELPKMPRDMLLDGAVDGQTTLLDFMRKLVRSYVMNSPDFNDEADFFDLGLDSLHVVDMAKRINAYIIEFELDLRTVDSAAVYARPSIRRLVAYVEDRDCADPKESRESRMQTMFDKYSTSPTRQSDPKVPHGKSLTVLMTGSTGSLGSYILDLLIKHPEVARIYCTTRDQAGPAAQEKRFRDTGLGHLNLEKVQFIPCDLARYRLGLAEAVREEVLNAITHVLHVAWDVNFNRSLESFEDTHVAGVRNLLDLSLEAKHHVHFLFTSTFATATEWGHKHDHAVPENVLDDWTAAQEMGYAESKLVAERLIDQCGQKSPLKTTICRLGQIAGPSEGSGVWNRDEWIPSMVASSMHLGLLPESLGPQDRVDWIPVDKAARIIVDVLAADLNIDHENKGGKRKRTQSPIDGDESAKSRRITRSGKAQSVSTTDASSAHQGSTIERTKVLQVVNPSTNTWSAMCDSIQSSSKICLDRIDFSTWLEALRGSAPEHMDKDAVQVNPALKLLRYLELLLEQSSNGPIKFETSEAESLSPTMASLGPVTGEQMATWMRQW</sequence>
<protein>
    <submittedName>
        <fullName evidence="6">Secondary metabolism biosynthetic enzyme</fullName>
    </submittedName>
</protein>
<feature type="transmembrane region" description="Helical" evidence="4">
    <location>
        <begin position="114"/>
        <end position="135"/>
    </location>
</feature>
<dbReference type="InterPro" id="IPR036291">
    <property type="entry name" value="NAD(P)-bd_dom_sf"/>
</dbReference>
<keyword evidence="4" id="KW-0812">Transmembrane</keyword>
<evidence type="ECO:0000256" key="4">
    <source>
        <dbReference type="SAM" id="Phobius"/>
    </source>
</evidence>
<dbReference type="PANTHER" id="PTHR43439">
    <property type="entry name" value="PHENYLACETATE-COENZYME A LIGASE"/>
    <property type="match status" value="1"/>
</dbReference>
<evidence type="ECO:0000256" key="2">
    <source>
        <dbReference type="ARBA" id="ARBA00022553"/>
    </source>
</evidence>
<dbReference type="Pfam" id="PF00550">
    <property type="entry name" value="PP-binding"/>
    <property type="match status" value="1"/>
</dbReference>
<comment type="caution">
    <text evidence="6">The sequence shown here is derived from an EMBL/GenBank/DDBJ whole genome shotgun (WGS) entry which is preliminary data.</text>
</comment>
<dbReference type="InterPro" id="IPR020845">
    <property type="entry name" value="AMP-binding_CS"/>
</dbReference>
<dbReference type="InterPro" id="IPR042099">
    <property type="entry name" value="ANL_N_sf"/>
</dbReference>
<reference evidence="6" key="1">
    <citation type="journal article" date="2023" name="Genome Biol. Evol.">
        <title>First Whole Genome Sequence and Flow Cytometry Genome Size Data for the Lichen-Forming Fungus Ramalina farinacea (Ascomycota).</title>
        <authorList>
            <person name="Llewellyn T."/>
            <person name="Mian S."/>
            <person name="Hill R."/>
            <person name="Leitch I.J."/>
            <person name="Gaya E."/>
        </authorList>
    </citation>
    <scope>NUCLEOTIDE SEQUENCE</scope>
    <source>
        <strain evidence="6">LIQ254RAFAR</strain>
    </source>
</reference>
<dbReference type="PROSITE" id="PS00012">
    <property type="entry name" value="PHOSPHOPANTETHEINE"/>
    <property type="match status" value="1"/>
</dbReference>
<dbReference type="InterPro" id="IPR036736">
    <property type="entry name" value="ACP-like_sf"/>
</dbReference>
<keyword evidence="7" id="KW-1185">Reference proteome</keyword>
<dbReference type="AlphaFoldDB" id="A0AA43TWG2"/>
<evidence type="ECO:0000256" key="1">
    <source>
        <dbReference type="ARBA" id="ARBA00022450"/>
    </source>
</evidence>
<dbReference type="InterPro" id="IPR009081">
    <property type="entry name" value="PP-bd_ACP"/>
</dbReference>
<evidence type="ECO:0000313" key="6">
    <source>
        <dbReference type="EMBL" id="MDI1490428.1"/>
    </source>
</evidence>
<dbReference type="PANTHER" id="PTHR43439:SF2">
    <property type="entry name" value="ENZYME, PUTATIVE (JCVI)-RELATED"/>
    <property type="match status" value="1"/>
</dbReference>
<dbReference type="Pfam" id="PF23562">
    <property type="entry name" value="AMP-binding_C_3"/>
    <property type="match status" value="1"/>
</dbReference>
<dbReference type="InterPro" id="IPR006162">
    <property type="entry name" value="Ppantetheine_attach_site"/>
</dbReference>
<dbReference type="Pfam" id="PF07993">
    <property type="entry name" value="NAD_binding_4"/>
    <property type="match status" value="1"/>
</dbReference>
<dbReference type="Gene3D" id="1.10.1200.10">
    <property type="entry name" value="ACP-like"/>
    <property type="match status" value="1"/>
</dbReference>
<dbReference type="EMBL" id="JAPUFD010000011">
    <property type="protein sequence ID" value="MDI1490428.1"/>
    <property type="molecule type" value="Genomic_DNA"/>
</dbReference>
<dbReference type="SUPFAM" id="SSF47336">
    <property type="entry name" value="ACP-like"/>
    <property type="match status" value="1"/>
</dbReference>
<feature type="region of interest" description="Disordered" evidence="3">
    <location>
        <begin position="818"/>
        <end position="863"/>
    </location>
</feature>
<keyword evidence="4" id="KW-0472">Membrane</keyword>
<name>A0AA43TWG2_9LECA</name>
<evidence type="ECO:0000313" key="7">
    <source>
        <dbReference type="Proteomes" id="UP001161017"/>
    </source>
</evidence>
<organism evidence="6 7">
    <name type="scientific">Ramalina farinacea</name>
    <dbReference type="NCBI Taxonomy" id="258253"/>
    <lineage>
        <taxon>Eukaryota</taxon>
        <taxon>Fungi</taxon>
        <taxon>Dikarya</taxon>
        <taxon>Ascomycota</taxon>
        <taxon>Pezizomycotina</taxon>
        <taxon>Lecanoromycetes</taxon>
        <taxon>OSLEUM clade</taxon>
        <taxon>Lecanoromycetidae</taxon>
        <taxon>Lecanorales</taxon>
        <taxon>Lecanorineae</taxon>
        <taxon>Ramalinaceae</taxon>
        <taxon>Ramalina</taxon>
    </lineage>
</organism>
<proteinExistence type="predicted"/>
<dbReference type="InterPro" id="IPR051414">
    <property type="entry name" value="Adenylate-forming_Reductase"/>
</dbReference>
<evidence type="ECO:0000259" key="5">
    <source>
        <dbReference type="PROSITE" id="PS50075"/>
    </source>
</evidence>
<dbReference type="SUPFAM" id="SSF56801">
    <property type="entry name" value="Acetyl-CoA synthetase-like"/>
    <property type="match status" value="1"/>
</dbReference>
<keyword evidence="1" id="KW-0596">Phosphopantetheine</keyword>
<keyword evidence="2" id="KW-0597">Phosphoprotein</keyword>
<accession>A0AA43TWG2</accession>
<dbReference type="InterPro" id="IPR013120">
    <property type="entry name" value="FAR_NAD-bd"/>
</dbReference>
<dbReference type="Gene3D" id="3.40.50.720">
    <property type="entry name" value="NAD(P)-binding Rossmann-like Domain"/>
    <property type="match status" value="1"/>
</dbReference>
<evidence type="ECO:0000256" key="3">
    <source>
        <dbReference type="SAM" id="MobiDB-lite"/>
    </source>
</evidence>
<dbReference type="InterPro" id="IPR000873">
    <property type="entry name" value="AMP-dep_synth/lig_dom"/>
</dbReference>
<feature type="compositionally biased region" description="Polar residues" evidence="3">
    <location>
        <begin position="845"/>
        <end position="863"/>
    </location>
</feature>
<dbReference type="Proteomes" id="UP001161017">
    <property type="component" value="Unassembled WGS sequence"/>
</dbReference>
<dbReference type="SUPFAM" id="SSF51735">
    <property type="entry name" value="NAD(P)-binding Rossmann-fold domains"/>
    <property type="match status" value="1"/>
</dbReference>
<dbReference type="Pfam" id="PF00501">
    <property type="entry name" value="AMP-binding"/>
    <property type="match status" value="1"/>
</dbReference>
<gene>
    <name evidence="6" type="ORF">OHK93_001631</name>
</gene>